<evidence type="ECO:0000313" key="1">
    <source>
        <dbReference type="EMBL" id="VDN88921.1"/>
    </source>
</evidence>
<dbReference type="WBParaSite" id="BPAG_0000777101-mRNA-1">
    <property type="protein sequence ID" value="BPAG_0000777101-mRNA-1"/>
    <property type="gene ID" value="BPAG_0000777101"/>
</dbReference>
<dbReference type="Proteomes" id="UP000278627">
    <property type="component" value="Unassembled WGS sequence"/>
</dbReference>
<reference evidence="3" key="1">
    <citation type="submission" date="2017-02" db="UniProtKB">
        <authorList>
            <consortium name="WormBaseParasite"/>
        </authorList>
    </citation>
    <scope>IDENTIFICATION</scope>
</reference>
<keyword evidence="2" id="KW-1185">Reference proteome</keyword>
<accession>A0A0N4THT2</accession>
<organism evidence="3">
    <name type="scientific">Brugia pahangi</name>
    <name type="common">Filarial nematode worm</name>
    <dbReference type="NCBI Taxonomy" id="6280"/>
    <lineage>
        <taxon>Eukaryota</taxon>
        <taxon>Metazoa</taxon>
        <taxon>Ecdysozoa</taxon>
        <taxon>Nematoda</taxon>
        <taxon>Chromadorea</taxon>
        <taxon>Rhabditida</taxon>
        <taxon>Spirurina</taxon>
        <taxon>Spiruromorpha</taxon>
        <taxon>Filarioidea</taxon>
        <taxon>Onchocercidae</taxon>
        <taxon>Brugia</taxon>
    </lineage>
</organism>
<name>A0A0N4THT2_BRUPA</name>
<reference evidence="1 2" key="2">
    <citation type="submission" date="2018-11" db="EMBL/GenBank/DDBJ databases">
        <authorList>
            <consortium name="Pathogen Informatics"/>
        </authorList>
    </citation>
    <scope>NUCLEOTIDE SEQUENCE [LARGE SCALE GENOMIC DNA]</scope>
</reference>
<evidence type="ECO:0000313" key="2">
    <source>
        <dbReference type="Proteomes" id="UP000278627"/>
    </source>
</evidence>
<gene>
    <name evidence="1" type="ORF">BPAG_LOCUS7735</name>
</gene>
<evidence type="ECO:0000313" key="3">
    <source>
        <dbReference type="WBParaSite" id="BPAG_0000777101-mRNA-1"/>
    </source>
</evidence>
<dbReference type="EMBL" id="UZAD01009308">
    <property type="protein sequence ID" value="VDN88921.1"/>
    <property type="molecule type" value="Genomic_DNA"/>
</dbReference>
<protein>
    <submittedName>
        <fullName evidence="3">Yippee domain-containing protein</fullName>
    </submittedName>
</protein>
<proteinExistence type="predicted"/>
<dbReference type="AlphaFoldDB" id="A0A0N4THT2"/>
<sequence>MFVYEKRKCHYCGILLNQRVRHINELYVVLRVTVTER</sequence>